<protein>
    <recommendedName>
        <fullName evidence="1">HEPN AbiU2-like domain-containing protein</fullName>
    </recommendedName>
</protein>
<proteinExistence type="predicted"/>
<keyword evidence="3" id="KW-1185">Reference proteome</keyword>
<dbReference type="InterPro" id="IPR040704">
    <property type="entry name" value="HEPN_AbiU2"/>
</dbReference>
<feature type="domain" description="HEPN AbiU2-like" evidence="1">
    <location>
        <begin position="22"/>
        <end position="225"/>
    </location>
</feature>
<reference evidence="2 3" key="1">
    <citation type="submission" date="2023-07" db="EMBL/GenBank/DDBJ databases">
        <title>Sorghum-associated microbial communities from plants grown in Nebraska, USA.</title>
        <authorList>
            <person name="Schachtman D."/>
        </authorList>
    </citation>
    <scope>NUCLEOTIDE SEQUENCE [LARGE SCALE GENOMIC DNA]</scope>
    <source>
        <strain evidence="2 3">596</strain>
    </source>
</reference>
<name>A0ABU1PCB0_9BURK</name>
<organism evidence="2 3">
    <name type="scientific">Herbaspirillum frisingense</name>
    <dbReference type="NCBI Taxonomy" id="92645"/>
    <lineage>
        <taxon>Bacteria</taxon>
        <taxon>Pseudomonadati</taxon>
        <taxon>Pseudomonadota</taxon>
        <taxon>Betaproteobacteria</taxon>
        <taxon>Burkholderiales</taxon>
        <taxon>Oxalobacteraceae</taxon>
        <taxon>Herbaspirillum</taxon>
    </lineage>
</organism>
<sequence length="249" mass="27883">MGIFPSSVNPGRVSEDVEVEALRTAVRAAQDEILMAVAFYETWRPTIENADLANQLGTSFATNAFNVIQFSLQRELLLALVRIWDTNKKSLRMTAIREKLKRADIVERIVQDRKRAMGMRADVSGPLRAAIGPKCAHAVTLISKYIDGGARFRKLQKLVDIRHLRLAHRQLASPENGMPEVVRAEIDEIYLETIEIVQTLLSAVNAVSFPMGEAAEASRHYAEMFWQGVRGERTQGHPAFKSPCRNGLD</sequence>
<evidence type="ECO:0000259" key="1">
    <source>
        <dbReference type="Pfam" id="PF18734"/>
    </source>
</evidence>
<dbReference type="Pfam" id="PF18734">
    <property type="entry name" value="HEPN_AbiU2"/>
    <property type="match status" value="1"/>
</dbReference>
<comment type="caution">
    <text evidence="2">The sequence shown here is derived from an EMBL/GenBank/DDBJ whole genome shotgun (WGS) entry which is preliminary data.</text>
</comment>
<dbReference type="RefSeq" id="WP_158243280.1">
    <property type="nucleotide sequence ID" value="NZ_JAVDSJ010000001.1"/>
</dbReference>
<accession>A0ABU1PCB0</accession>
<dbReference type="Proteomes" id="UP001260715">
    <property type="component" value="Unassembled WGS sequence"/>
</dbReference>
<evidence type="ECO:0000313" key="2">
    <source>
        <dbReference type="EMBL" id="MDR6582798.1"/>
    </source>
</evidence>
<gene>
    <name evidence="2" type="ORF">J2W50_000973</name>
</gene>
<dbReference type="EMBL" id="JAVDSJ010000001">
    <property type="protein sequence ID" value="MDR6582798.1"/>
    <property type="molecule type" value="Genomic_DNA"/>
</dbReference>
<evidence type="ECO:0000313" key="3">
    <source>
        <dbReference type="Proteomes" id="UP001260715"/>
    </source>
</evidence>